<dbReference type="Gene3D" id="3.60.15.10">
    <property type="entry name" value="Ribonuclease Z/Hydroxyacylglutathione hydrolase-like"/>
    <property type="match status" value="1"/>
</dbReference>
<evidence type="ECO:0000256" key="6">
    <source>
        <dbReference type="ARBA" id="ARBA00022723"/>
    </source>
</evidence>
<accession>A0AAD3DEW5</accession>
<dbReference type="EC" id="3.1.2.6" evidence="5"/>
<keyword evidence="6" id="KW-0479">Metal-binding</keyword>
<evidence type="ECO:0000256" key="7">
    <source>
        <dbReference type="ARBA" id="ARBA00022801"/>
    </source>
</evidence>
<comment type="similarity">
    <text evidence="4">Belongs to the metallo-beta-lactamase superfamily. Glyoxalase II family.</text>
</comment>
<evidence type="ECO:0000256" key="9">
    <source>
        <dbReference type="ARBA" id="ARBA00031044"/>
    </source>
</evidence>
<feature type="domain" description="Metallo-beta-lactamase" evidence="10">
    <location>
        <begin position="95"/>
        <end position="254"/>
    </location>
</feature>
<evidence type="ECO:0000256" key="4">
    <source>
        <dbReference type="ARBA" id="ARBA00006759"/>
    </source>
</evidence>
<dbReference type="Pfam" id="PF16123">
    <property type="entry name" value="HAGH_C"/>
    <property type="match status" value="1"/>
</dbReference>
<dbReference type="CDD" id="cd07723">
    <property type="entry name" value="hydroxyacylglutathione_hydrolase_MBL-fold"/>
    <property type="match status" value="1"/>
</dbReference>
<dbReference type="InterPro" id="IPR050110">
    <property type="entry name" value="Glyoxalase_II_hydrolase"/>
</dbReference>
<evidence type="ECO:0000259" key="10">
    <source>
        <dbReference type="SMART" id="SM00849"/>
    </source>
</evidence>
<dbReference type="EMBL" id="BMAR01000001">
    <property type="protein sequence ID" value="GFR39999.1"/>
    <property type="molecule type" value="Genomic_DNA"/>
</dbReference>
<dbReference type="InterPro" id="IPR032282">
    <property type="entry name" value="HAGH_C"/>
</dbReference>
<comment type="caution">
    <text evidence="11">The sequence shown here is derived from an EMBL/GenBank/DDBJ whole genome shotgun (WGS) entry which is preliminary data.</text>
</comment>
<dbReference type="InterPro" id="IPR035680">
    <property type="entry name" value="Clx_II_MBL"/>
</dbReference>
<dbReference type="GO" id="GO:0019243">
    <property type="term" value="P:methylglyoxal catabolic process to D-lactate via S-lactoyl-glutathione"/>
    <property type="evidence" value="ECO:0007669"/>
    <property type="project" value="InterPro"/>
</dbReference>
<dbReference type="GO" id="GO:0004416">
    <property type="term" value="F:hydroxyacylglutathione hydrolase activity"/>
    <property type="evidence" value="ECO:0007669"/>
    <property type="project" value="UniProtKB-EC"/>
</dbReference>
<dbReference type="SMART" id="SM00849">
    <property type="entry name" value="Lactamase_B"/>
    <property type="match status" value="1"/>
</dbReference>
<keyword evidence="7" id="KW-0378">Hydrolase</keyword>
<dbReference type="Proteomes" id="UP001054857">
    <property type="component" value="Unassembled WGS sequence"/>
</dbReference>
<dbReference type="NCBIfam" id="TIGR03413">
    <property type="entry name" value="GSH_gloB"/>
    <property type="match status" value="1"/>
</dbReference>
<dbReference type="InterPro" id="IPR001279">
    <property type="entry name" value="Metallo-B-lactamas"/>
</dbReference>
<feature type="non-terminal residue" evidence="11">
    <location>
        <position position="339"/>
    </location>
</feature>
<comment type="catalytic activity">
    <reaction evidence="1">
        <text>an S-(2-hydroxyacyl)glutathione + H2O = a 2-hydroxy carboxylate + glutathione + H(+)</text>
        <dbReference type="Rhea" id="RHEA:21864"/>
        <dbReference type="ChEBI" id="CHEBI:15377"/>
        <dbReference type="ChEBI" id="CHEBI:15378"/>
        <dbReference type="ChEBI" id="CHEBI:57925"/>
        <dbReference type="ChEBI" id="CHEBI:58896"/>
        <dbReference type="ChEBI" id="CHEBI:71261"/>
        <dbReference type="EC" id="3.1.2.6"/>
    </reaction>
</comment>
<dbReference type="InterPro" id="IPR017782">
    <property type="entry name" value="Hydroxyacylglutathione_Hdrlase"/>
</dbReference>
<dbReference type="HAMAP" id="MF_01374">
    <property type="entry name" value="Glyoxalase_2"/>
    <property type="match status" value="1"/>
</dbReference>
<keyword evidence="8" id="KW-0862">Zinc</keyword>
<sequence>ANLRQNNSTLYTRRYITLKQLYRATCGMLRGVCMQAFQWTTRSRHLPSRFYNNANPVRSINCTSATISTGSSSIGVASVGVTGGMEVVRVPCLSDNYVWLLRDEASGRTAVVDPAEAAPVMQALESRGWSLDAILNTHHHADHVGGNRALKTAFPAASIVGPRADRDRIPGIEVQVGDGDVWHFGSQRVEVFDTPGHTRGHITYWMPGADALFPGDTLFALGCGRLFEGSPQQMWASLSKLLPLPDTARVYCAHEYTAANARFAVTVDPGNAALKERKARVDEARARGEATVPSLLGEERATNPFLRPHDPAIRQQLGLGAAAEDWEVFAAVRAAKDRF</sequence>
<comment type="cofactor">
    <cofactor evidence="2">
        <name>Zn(2+)</name>
        <dbReference type="ChEBI" id="CHEBI:29105"/>
    </cofactor>
</comment>
<evidence type="ECO:0000256" key="3">
    <source>
        <dbReference type="ARBA" id="ARBA00004963"/>
    </source>
</evidence>
<protein>
    <recommendedName>
        <fullName evidence="5">hydroxyacylglutathione hydrolase</fullName>
        <ecNumber evidence="5">3.1.2.6</ecNumber>
    </recommendedName>
    <alternativeName>
        <fullName evidence="9">Glyoxalase II</fullName>
    </alternativeName>
</protein>
<reference evidence="11 12" key="1">
    <citation type="journal article" date="2021" name="Sci. Rep.">
        <title>Genome sequencing of the multicellular alga Astrephomene provides insights into convergent evolution of germ-soma differentiation.</title>
        <authorList>
            <person name="Yamashita S."/>
            <person name="Yamamoto K."/>
            <person name="Matsuzaki R."/>
            <person name="Suzuki S."/>
            <person name="Yamaguchi H."/>
            <person name="Hirooka S."/>
            <person name="Minakuchi Y."/>
            <person name="Miyagishima S."/>
            <person name="Kawachi M."/>
            <person name="Toyoda A."/>
            <person name="Nozaki H."/>
        </authorList>
    </citation>
    <scope>NUCLEOTIDE SEQUENCE [LARGE SCALE GENOMIC DNA]</scope>
    <source>
        <strain evidence="11 12">NIES-4017</strain>
    </source>
</reference>
<dbReference type="GO" id="GO:0046872">
    <property type="term" value="F:metal ion binding"/>
    <property type="evidence" value="ECO:0007669"/>
    <property type="project" value="UniProtKB-KW"/>
</dbReference>
<gene>
    <name evidence="11" type="ORF">Agub_g533</name>
</gene>
<evidence type="ECO:0000256" key="1">
    <source>
        <dbReference type="ARBA" id="ARBA00001623"/>
    </source>
</evidence>
<organism evidence="11 12">
    <name type="scientific">Astrephomene gubernaculifera</name>
    <dbReference type="NCBI Taxonomy" id="47775"/>
    <lineage>
        <taxon>Eukaryota</taxon>
        <taxon>Viridiplantae</taxon>
        <taxon>Chlorophyta</taxon>
        <taxon>core chlorophytes</taxon>
        <taxon>Chlorophyceae</taxon>
        <taxon>CS clade</taxon>
        <taxon>Chlamydomonadales</taxon>
        <taxon>Astrephomenaceae</taxon>
        <taxon>Astrephomene</taxon>
    </lineage>
</organism>
<evidence type="ECO:0000256" key="5">
    <source>
        <dbReference type="ARBA" id="ARBA00011917"/>
    </source>
</evidence>
<name>A0AAD3DEW5_9CHLO</name>
<evidence type="ECO:0000313" key="12">
    <source>
        <dbReference type="Proteomes" id="UP001054857"/>
    </source>
</evidence>
<dbReference type="AlphaFoldDB" id="A0AAD3DEW5"/>
<evidence type="ECO:0000256" key="8">
    <source>
        <dbReference type="ARBA" id="ARBA00022833"/>
    </source>
</evidence>
<dbReference type="Pfam" id="PF00753">
    <property type="entry name" value="Lactamase_B"/>
    <property type="match status" value="1"/>
</dbReference>
<dbReference type="PANTHER" id="PTHR43705:SF1">
    <property type="entry name" value="HYDROXYACYLGLUTATHIONE HYDROLASE GLOB"/>
    <property type="match status" value="1"/>
</dbReference>
<comment type="pathway">
    <text evidence="3">Secondary metabolite metabolism; methylglyoxal degradation; (R)-lactate from methylglyoxal: step 2/2.</text>
</comment>
<proteinExistence type="inferred from homology"/>
<dbReference type="SUPFAM" id="SSF56281">
    <property type="entry name" value="Metallo-hydrolase/oxidoreductase"/>
    <property type="match status" value="1"/>
</dbReference>
<evidence type="ECO:0000313" key="11">
    <source>
        <dbReference type="EMBL" id="GFR39999.1"/>
    </source>
</evidence>
<dbReference type="PANTHER" id="PTHR43705">
    <property type="entry name" value="HYDROXYACYLGLUTATHIONE HYDROLASE"/>
    <property type="match status" value="1"/>
</dbReference>
<dbReference type="InterPro" id="IPR036866">
    <property type="entry name" value="RibonucZ/Hydroxyglut_hydro"/>
</dbReference>
<evidence type="ECO:0000256" key="2">
    <source>
        <dbReference type="ARBA" id="ARBA00001947"/>
    </source>
</evidence>
<keyword evidence="12" id="KW-1185">Reference proteome</keyword>